<dbReference type="Pfam" id="PF14121">
    <property type="entry name" value="Porin_10"/>
    <property type="match status" value="1"/>
</dbReference>
<dbReference type="GeneID" id="82891119"/>
<dbReference type="SUPFAM" id="SSF56935">
    <property type="entry name" value="Porins"/>
    <property type="match status" value="1"/>
</dbReference>
<reference evidence="1" key="1">
    <citation type="journal article" date="2022" name="Cell">
        <title>Design, construction, and in vivo augmentation of a complex gut microbiome.</title>
        <authorList>
            <person name="Cheng A.G."/>
            <person name="Ho P.Y."/>
            <person name="Aranda-Diaz A."/>
            <person name="Jain S."/>
            <person name="Yu F.B."/>
            <person name="Meng X."/>
            <person name="Wang M."/>
            <person name="Iakiviak M."/>
            <person name="Nagashima K."/>
            <person name="Zhao A."/>
            <person name="Murugkar P."/>
            <person name="Patil A."/>
            <person name="Atabakhsh K."/>
            <person name="Weakley A."/>
            <person name="Yan J."/>
            <person name="Brumbaugh A.R."/>
            <person name="Higginbottom S."/>
            <person name="Dimas A."/>
            <person name="Shiver A.L."/>
            <person name="Deutschbauer A."/>
            <person name="Neff N."/>
            <person name="Sonnenburg J.L."/>
            <person name="Huang K.C."/>
            <person name="Fischbach M.A."/>
        </authorList>
    </citation>
    <scope>NUCLEOTIDE SEQUENCE</scope>
    <source>
        <strain evidence="1">AP11</strain>
    </source>
</reference>
<name>A0ABY5V1T8_9BACT</name>
<organism evidence="1 2">
    <name type="scientific">Alistipes ihumii AP11</name>
    <dbReference type="NCBI Taxonomy" id="1211813"/>
    <lineage>
        <taxon>Bacteria</taxon>
        <taxon>Pseudomonadati</taxon>
        <taxon>Bacteroidota</taxon>
        <taxon>Bacteroidia</taxon>
        <taxon>Bacteroidales</taxon>
        <taxon>Rikenellaceae</taxon>
        <taxon>Alistipes</taxon>
    </lineage>
</organism>
<proteinExistence type="predicted"/>
<accession>A0ABY5V1T8</accession>
<dbReference type="InterPro" id="IPR025631">
    <property type="entry name" value="Porin_10"/>
</dbReference>
<evidence type="ECO:0000313" key="1">
    <source>
        <dbReference type="EMBL" id="UWN58180.1"/>
    </source>
</evidence>
<gene>
    <name evidence="1" type="ORF">NQ491_05255</name>
</gene>
<dbReference type="RefSeq" id="WP_019246555.1">
    <property type="nucleotide sequence ID" value="NZ_CAPH01000017.1"/>
</dbReference>
<evidence type="ECO:0000313" key="2">
    <source>
        <dbReference type="Proteomes" id="UP001059295"/>
    </source>
</evidence>
<keyword evidence="2" id="KW-1185">Reference proteome</keyword>
<dbReference type="EMBL" id="CP102294">
    <property type="protein sequence ID" value="UWN58180.1"/>
    <property type="molecule type" value="Genomic_DNA"/>
</dbReference>
<dbReference type="Proteomes" id="UP001059295">
    <property type="component" value="Chromosome"/>
</dbReference>
<protein>
    <submittedName>
        <fullName evidence="1">Porin</fullName>
    </submittedName>
</protein>
<sequence>MNDYDLRNQYGTMPGLNDRNPNQIQYGNIGGVVDNNAPQEADTTQKPPKIRKPLESYFFDDSTRSRQSFAWRVNLERNDVAIIEVDTALNGFQNDYPFLQNNVGSAMLGNMGGASVPLDFFLRPQYSDFTFAQAFDAYLMTPERARFFNVKKPFTHLSYFMSGATQHLEEGLWVTHAQNVSPSTGFNLDYKSRGTRGQYEWQGAREKNLSLAFSHTGKKYSVHAGYIYNMGNLKENGGILRDRDITDTVFERPELLDVRLNDARNLFKNNAFYVVQSYGVPLRQLTDEDFSIARNSTIFFGYSFLYSRFYKRYTDTKAESGDFYENWYVSPERSYDSIFESLLSNRLFVQIQPWDRDGAVGVINAGIGNDAHHYYQFRLQDYMGSNEGVNRNSTYVYGSIEGNVKRYLDWNADVKFHLFGYRRQDLSVGGDVAFKVYVRGRPMTLKGSLRHEIRTPGYWTESYFSNHFVWSNSFSKESETRFSVTFSAPQIGLELGGYQSLLGDRIYYGADQLPAQYGGTVTVSGLYAQKDFRFGGLHLNHRVLYQYSSAEEVVPVPAISAYLSYYFEFNVVKNVLRLQLGLDGRYNTSYYAFGYNPATAQFYNQREKKLGNYPMIDVFAAAKWKRMRILIKMQHLNENMFGDRNYFTVLHYPQNPRMFKLGISWSFYD</sequence>